<organism evidence="2 3">
    <name type="scientific">Ustilago hordei</name>
    <name type="common">Barley covered smut fungus</name>
    <dbReference type="NCBI Taxonomy" id="120017"/>
    <lineage>
        <taxon>Eukaryota</taxon>
        <taxon>Fungi</taxon>
        <taxon>Dikarya</taxon>
        <taxon>Basidiomycota</taxon>
        <taxon>Ustilaginomycotina</taxon>
        <taxon>Ustilaginomycetes</taxon>
        <taxon>Ustilaginales</taxon>
        <taxon>Ustilaginaceae</taxon>
        <taxon>Ustilago</taxon>
    </lineage>
</organism>
<reference evidence="2 3" key="1">
    <citation type="journal article" date="2012" name="Plant Cell">
        <title>Genome comparison of barley and maize smut fungi reveals targeted loss of RNA silencing components and species-specific presence of transposable elements.</title>
        <authorList>
            <person name="Laurie J.D."/>
            <person name="Ali S."/>
            <person name="Linning R."/>
            <person name="Mannhaupt G."/>
            <person name="Wong P."/>
            <person name="Gueldener U."/>
            <person name="Muensterkoetter M."/>
            <person name="Moore R."/>
            <person name="Kahmann R."/>
            <person name="Bakkeren G."/>
            <person name="Schirawski J."/>
        </authorList>
    </citation>
    <scope>NUCLEOTIDE SEQUENCE [LARGE SCALE GENOMIC DNA]</scope>
    <source>
        <strain evidence="3">Uh4875-4</strain>
    </source>
</reference>
<feature type="compositionally biased region" description="Basic and acidic residues" evidence="1">
    <location>
        <begin position="163"/>
        <end position="176"/>
    </location>
</feature>
<dbReference type="HOGENOM" id="CLU_1327264_0_0_1"/>
<keyword evidence="3" id="KW-1185">Reference proteome</keyword>
<proteinExistence type="predicted"/>
<feature type="region of interest" description="Disordered" evidence="1">
    <location>
        <begin position="163"/>
        <end position="184"/>
    </location>
</feature>
<protein>
    <submittedName>
        <fullName evidence="2">Uncharacterized protein</fullName>
    </submittedName>
</protein>
<accession>I2FQT6</accession>
<dbReference type="AlphaFoldDB" id="I2FQT6"/>
<sequence length="207" mass="22093">MHACQGVSLVRTVTGVAGTKINGEDLVAAVPIHARPAPGSTSVGSISRHRSIPESGVTVHDVKGHDVEGHDVEGGFNAAASVGLARRYLPQLNHSNAGRQYQAQVLEGIPVARISRMNQGIRTDQDSMPVASSPQIIQPQFDTLVEHQMGPLDEVLLGTVPRRLEPKEKGKGKQSDPVKFSLKKQQKGATLKEACAAYQLASGRLSR</sequence>
<gene>
    <name evidence="2" type="ORF">UHOR_07691</name>
</gene>
<name>I2FQT6_USTHO</name>
<evidence type="ECO:0000313" key="2">
    <source>
        <dbReference type="EMBL" id="CCF49279.1"/>
    </source>
</evidence>
<evidence type="ECO:0000256" key="1">
    <source>
        <dbReference type="SAM" id="MobiDB-lite"/>
    </source>
</evidence>
<comment type="caution">
    <text evidence="2">The sequence shown here is derived from an EMBL/GenBank/DDBJ whole genome shotgun (WGS) entry which is preliminary data.</text>
</comment>
<dbReference type="EMBL" id="CAGI01000143">
    <property type="protein sequence ID" value="CCF49279.1"/>
    <property type="molecule type" value="Genomic_DNA"/>
</dbReference>
<dbReference type="Proteomes" id="UP000006174">
    <property type="component" value="Unassembled WGS sequence"/>
</dbReference>
<evidence type="ECO:0000313" key="3">
    <source>
        <dbReference type="Proteomes" id="UP000006174"/>
    </source>
</evidence>